<dbReference type="InterPro" id="IPR013823">
    <property type="entry name" value="Ribosomal_bL12_C"/>
</dbReference>
<reference evidence="3 4" key="1">
    <citation type="submission" date="2015-09" db="EMBL/GenBank/DDBJ databases">
        <title>Complete genome sequence of a benzo[a]pyrene-degrading bacterium Altererythrobacter epoxidivorans CGMCC 1.7731T.</title>
        <authorList>
            <person name="Li Z."/>
            <person name="Cheng H."/>
            <person name="Huo Y."/>
            <person name="Xu X."/>
        </authorList>
    </citation>
    <scope>NUCLEOTIDE SEQUENCE [LARGE SCALE GENOMIC DNA]</scope>
    <source>
        <strain evidence="3 4">CGMCC 1.7731</strain>
    </source>
</reference>
<evidence type="ECO:0000313" key="3">
    <source>
        <dbReference type="EMBL" id="ALE16784.1"/>
    </source>
</evidence>
<name>A0A0M4LVF1_9SPHN</name>
<evidence type="ECO:0000256" key="1">
    <source>
        <dbReference type="SAM" id="MobiDB-lite"/>
    </source>
</evidence>
<protein>
    <recommendedName>
        <fullName evidence="2">Large ribosomal subunit protein bL12 C-terminal domain-containing protein</fullName>
    </recommendedName>
</protein>
<dbReference type="KEGG" id="aep:AMC99_01492"/>
<accession>A0A0M4LVF1</accession>
<proteinExistence type="predicted"/>
<dbReference type="InterPro" id="IPR014719">
    <property type="entry name" value="Ribosomal_bL12_C/ClpS-like"/>
</dbReference>
<sequence length="98" mass="11091">MIVLGIGLLRRRSGEDMIARQKRKTIAQMDTQMDRSPSGHHGAAPDNRRTDVEALLAIPEIRQALEKRRKIEAIKLVRERAGLGLKEAKDIVDRAVRK</sequence>
<dbReference type="Pfam" id="PF00542">
    <property type="entry name" value="Ribosomal_L12"/>
    <property type="match status" value="1"/>
</dbReference>
<dbReference type="Proteomes" id="UP000057938">
    <property type="component" value="Chromosome"/>
</dbReference>
<dbReference type="AlphaFoldDB" id="A0A0M4LVF1"/>
<organism evidence="3 4">
    <name type="scientific">Altererythrobacter epoxidivorans</name>
    <dbReference type="NCBI Taxonomy" id="361183"/>
    <lineage>
        <taxon>Bacteria</taxon>
        <taxon>Pseudomonadati</taxon>
        <taxon>Pseudomonadota</taxon>
        <taxon>Alphaproteobacteria</taxon>
        <taxon>Sphingomonadales</taxon>
        <taxon>Erythrobacteraceae</taxon>
        <taxon>Altererythrobacter</taxon>
    </lineage>
</organism>
<feature type="region of interest" description="Disordered" evidence="1">
    <location>
        <begin position="25"/>
        <end position="48"/>
    </location>
</feature>
<feature type="domain" description="Large ribosomal subunit protein bL12 C-terminal" evidence="2">
    <location>
        <begin position="67"/>
        <end position="95"/>
    </location>
</feature>
<dbReference type="SUPFAM" id="SSF54736">
    <property type="entry name" value="ClpS-like"/>
    <property type="match status" value="1"/>
</dbReference>
<dbReference type="Gene3D" id="3.30.1390.10">
    <property type="match status" value="1"/>
</dbReference>
<dbReference type="PATRIC" id="fig|361183.4.peg.1464"/>
<evidence type="ECO:0000259" key="2">
    <source>
        <dbReference type="Pfam" id="PF00542"/>
    </source>
</evidence>
<keyword evidence="4" id="KW-1185">Reference proteome</keyword>
<dbReference type="EMBL" id="CP012669">
    <property type="protein sequence ID" value="ALE16784.1"/>
    <property type="molecule type" value="Genomic_DNA"/>
</dbReference>
<dbReference type="GO" id="GO:0003735">
    <property type="term" value="F:structural constituent of ribosome"/>
    <property type="evidence" value="ECO:0007669"/>
    <property type="project" value="InterPro"/>
</dbReference>
<dbReference type="GO" id="GO:0006412">
    <property type="term" value="P:translation"/>
    <property type="evidence" value="ECO:0007669"/>
    <property type="project" value="InterPro"/>
</dbReference>
<gene>
    <name evidence="3" type="ORF">AMC99_01492</name>
</gene>
<evidence type="ECO:0000313" key="4">
    <source>
        <dbReference type="Proteomes" id="UP000057938"/>
    </source>
</evidence>